<dbReference type="PANTHER" id="PTHR22916:SF3">
    <property type="entry name" value="UDP-GLCNAC:BETAGAL BETA-1,3-N-ACETYLGLUCOSAMINYLTRANSFERASE-LIKE PROTEIN 1"/>
    <property type="match status" value="1"/>
</dbReference>
<protein>
    <submittedName>
        <fullName evidence="2">Glycosyltransferase family 2 protein</fullName>
    </submittedName>
</protein>
<feature type="domain" description="Glycosyltransferase 2-like" evidence="1">
    <location>
        <begin position="82"/>
        <end position="196"/>
    </location>
</feature>
<sequence>MSEMIRKVGGLAKGFVMSLYALYDKSQIADSSAKLRQFYFSLFLDSCQLPDGLPSEAVAIKQSLDKIGKIPLLPPLVEPTVSVIIPHYNQPVFLREALAALATQTVKPEEVIIVDDISTNISKSGLETLVDEFKAHLEIKLVIANQKLYAGRARQLGADVASGAILIMHDADDVSHPQRIEFTKKLFKLHDNLYHLNIGFVQFRGGFFPYIRQFVTSELMQRIYTPDKLKERQAAMFEHQLFSTRKIYGINFGDYSIGDFQASGGHVAYRKELAAYVKWPSPDNFYFTAYEDYDFNFILFLALKGSASYTIDLPLFYYRQGSTTNQVYY</sequence>
<comment type="caution">
    <text evidence="2">The sequence shown here is derived from an EMBL/GenBank/DDBJ whole genome shotgun (WGS) entry which is preliminary data.</text>
</comment>
<dbReference type="Gene3D" id="3.90.550.10">
    <property type="entry name" value="Spore Coat Polysaccharide Biosynthesis Protein SpsA, Chain A"/>
    <property type="match status" value="1"/>
</dbReference>
<name>A0A931BJ33_9BACT</name>
<evidence type="ECO:0000313" key="3">
    <source>
        <dbReference type="Proteomes" id="UP000645610"/>
    </source>
</evidence>
<dbReference type="AlphaFoldDB" id="A0A931BJ33"/>
<gene>
    <name evidence="2" type="ORF">I2I01_17460</name>
</gene>
<dbReference type="InterPro" id="IPR029044">
    <property type="entry name" value="Nucleotide-diphossugar_trans"/>
</dbReference>
<evidence type="ECO:0000313" key="2">
    <source>
        <dbReference type="EMBL" id="MBF9143436.1"/>
    </source>
</evidence>
<dbReference type="RefSeq" id="WP_196287790.1">
    <property type="nucleotide sequence ID" value="NZ_JADQDP010000004.1"/>
</dbReference>
<dbReference type="EMBL" id="JADQDP010000004">
    <property type="protein sequence ID" value="MBF9143436.1"/>
    <property type="molecule type" value="Genomic_DNA"/>
</dbReference>
<evidence type="ECO:0000259" key="1">
    <source>
        <dbReference type="Pfam" id="PF00535"/>
    </source>
</evidence>
<dbReference type="InterPro" id="IPR001173">
    <property type="entry name" value="Glyco_trans_2-like"/>
</dbReference>
<dbReference type="Proteomes" id="UP000645610">
    <property type="component" value="Unassembled WGS sequence"/>
</dbReference>
<dbReference type="PANTHER" id="PTHR22916">
    <property type="entry name" value="GLYCOSYLTRANSFERASE"/>
    <property type="match status" value="1"/>
</dbReference>
<accession>A0A931BJ33</accession>
<proteinExistence type="predicted"/>
<reference evidence="2 3" key="1">
    <citation type="submission" date="2020-11" db="EMBL/GenBank/DDBJ databases">
        <authorList>
            <person name="Kim M.K."/>
        </authorList>
    </citation>
    <scope>NUCLEOTIDE SEQUENCE [LARGE SCALE GENOMIC DNA]</scope>
    <source>
        <strain evidence="2 3">BT439</strain>
    </source>
</reference>
<dbReference type="GO" id="GO:0016758">
    <property type="term" value="F:hexosyltransferase activity"/>
    <property type="evidence" value="ECO:0007669"/>
    <property type="project" value="UniProtKB-ARBA"/>
</dbReference>
<organism evidence="2 3">
    <name type="scientific">Hymenobacter properus</name>
    <dbReference type="NCBI Taxonomy" id="2791026"/>
    <lineage>
        <taxon>Bacteria</taxon>
        <taxon>Pseudomonadati</taxon>
        <taxon>Bacteroidota</taxon>
        <taxon>Cytophagia</taxon>
        <taxon>Cytophagales</taxon>
        <taxon>Hymenobacteraceae</taxon>
        <taxon>Hymenobacter</taxon>
    </lineage>
</organism>
<dbReference type="CDD" id="cd00761">
    <property type="entry name" value="Glyco_tranf_GTA_type"/>
    <property type="match status" value="1"/>
</dbReference>
<keyword evidence="3" id="KW-1185">Reference proteome</keyword>
<dbReference type="SUPFAM" id="SSF53448">
    <property type="entry name" value="Nucleotide-diphospho-sugar transferases"/>
    <property type="match status" value="1"/>
</dbReference>
<dbReference type="Pfam" id="PF00535">
    <property type="entry name" value="Glycos_transf_2"/>
    <property type="match status" value="1"/>
</dbReference>